<dbReference type="SUPFAM" id="SSF53448">
    <property type="entry name" value="Nucleotide-diphospho-sugar transferases"/>
    <property type="match status" value="3"/>
</dbReference>
<dbReference type="CDD" id="cd04184">
    <property type="entry name" value="GT2_RfbC_Mx_like"/>
    <property type="match status" value="1"/>
</dbReference>
<dbReference type="InterPro" id="IPR029044">
    <property type="entry name" value="Nucleotide-diphossugar_trans"/>
</dbReference>
<keyword evidence="8" id="KW-1185">Reference proteome</keyword>
<dbReference type="InterPro" id="IPR008166">
    <property type="entry name" value="Glyco_transf_92"/>
</dbReference>
<evidence type="ECO:0000256" key="5">
    <source>
        <dbReference type="SAM" id="Coils"/>
    </source>
</evidence>
<evidence type="ECO:0000256" key="4">
    <source>
        <dbReference type="ARBA" id="ARBA00023136"/>
    </source>
</evidence>
<reference evidence="7" key="1">
    <citation type="submission" date="2022-10" db="EMBL/GenBank/DDBJ databases">
        <authorList>
            <person name="Botero Cardona J."/>
        </authorList>
    </citation>
    <scope>NUCLEOTIDE SEQUENCE</scope>
    <source>
        <strain evidence="7">R-83534</strain>
    </source>
</reference>
<proteinExistence type="predicted"/>
<feature type="domain" description="Glycosyltransferase 2-like" evidence="6">
    <location>
        <begin position="846"/>
        <end position="1024"/>
    </location>
</feature>
<keyword evidence="2" id="KW-0328">Glycosyltransferase</keyword>
<dbReference type="Gene3D" id="3.90.550.10">
    <property type="entry name" value="Spore Coat Polysaccharide Biosynthesis Protein SpsA, Chain A"/>
    <property type="match status" value="3"/>
</dbReference>
<protein>
    <submittedName>
        <fullName evidence="7">Glycosyltransferase involved in cell wall bisynthesis (WcaA) (PDB:5MLZ)</fullName>
    </submittedName>
</protein>
<dbReference type="Proteomes" id="UP001154272">
    <property type="component" value="Unassembled WGS sequence"/>
</dbReference>
<dbReference type="EMBL" id="CAMXCH010000001">
    <property type="protein sequence ID" value="CAI3933800.1"/>
    <property type="molecule type" value="Genomic_DNA"/>
</dbReference>
<evidence type="ECO:0000313" key="8">
    <source>
        <dbReference type="Proteomes" id="UP001154272"/>
    </source>
</evidence>
<name>A0ABN8W7J0_9PROT</name>
<feature type="coiled-coil region" evidence="5">
    <location>
        <begin position="1063"/>
        <end position="1090"/>
    </location>
</feature>
<organism evidence="7 8">
    <name type="scientific">Commensalibacter papalotli</name>
    <name type="common">ex Botero et al. 2024</name>
    <dbReference type="NCBI Taxonomy" id="2972766"/>
    <lineage>
        <taxon>Bacteria</taxon>
        <taxon>Pseudomonadati</taxon>
        <taxon>Pseudomonadota</taxon>
        <taxon>Alphaproteobacteria</taxon>
        <taxon>Acetobacterales</taxon>
        <taxon>Acetobacteraceae</taxon>
    </lineage>
</organism>
<keyword evidence="4" id="KW-0472">Membrane</keyword>
<evidence type="ECO:0000259" key="6">
    <source>
        <dbReference type="Pfam" id="PF00535"/>
    </source>
</evidence>
<dbReference type="RefSeq" id="WP_282023493.1">
    <property type="nucleotide sequence ID" value="NZ_CAMXCH010000001.1"/>
</dbReference>
<evidence type="ECO:0000313" key="7">
    <source>
        <dbReference type="EMBL" id="CAI3933800.1"/>
    </source>
</evidence>
<accession>A0ABN8W7J0</accession>
<dbReference type="PANTHER" id="PTHR43179">
    <property type="entry name" value="RHAMNOSYLTRANSFERASE WBBL"/>
    <property type="match status" value="1"/>
</dbReference>
<gene>
    <name evidence="7" type="ORF">R83534S58_LOCUS700</name>
</gene>
<evidence type="ECO:0000256" key="2">
    <source>
        <dbReference type="ARBA" id="ARBA00022676"/>
    </source>
</evidence>
<keyword evidence="3" id="KW-0808">Transferase</keyword>
<dbReference type="PANTHER" id="PTHR43179:SF7">
    <property type="entry name" value="RHAMNOSYLTRANSFERASE WBBL"/>
    <property type="match status" value="1"/>
</dbReference>
<dbReference type="InterPro" id="IPR001173">
    <property type="entry name" value="Glyco_trans_2-like"/>
</dbReference>
<sequence length="1122" mass="128660">MFQSLLVLIVKNEENDILEWICHHALIGFEKIVIYDNESTDRTSEIIKYASRYFPVDYVLWKDGMHPIKGLTKQGAAYTHAIKKYRDSAEWMCFLDADEFLIPPKDENLNDLLNQMSGSKGFALNWMTFGSSNLEDSKERLVLEAYTLRGADTENINRHVKMFFKTAFAKKVVNPHFVDVGEPIVNLDNKIIQWSSDGIVASNAILQAKWRIHHYIIRSREHWQRRIARKQPGGSVREWSIFQDYDQNDILDYTAYDAAQKVWDKLSQLGQNYKPLSAIPSTYDGPVQISSNILCFLDEVNANEIKGWACDVLVDEPVNLSIYIDRKLVGSLQCNKSRSDVKKSKINKEFVGFSYKLPTHYLDGQKHIIMIRDQHDYYIKFYVNGKKVKEHPFEIAFQPRVIGHVDDPINGNLRGWVSIARDCSYANFETKCHVLICLGHRPIASVLADEPRKDVYDAHGIDLYSGFSYSIPTELRDGTDKVYRFYLLPEMIELPGSPALFGVALNDQIDKIVSVANKIKDIDRHLEKIKIKDNILTEAIQHALRNVEEVLPYDGGTVLNYASWFYQHHLELHKKIKTTPLKVRPLVSVVCPVYRPVLKDFQAAVYSVLNQTYKNIELILCDDGGGDSIIVAEIKKLAKKDSRVKYIIAEKNRGISEATNACLDLAQGEWIAFFDHDDVLVDCAIERMLAFDPHNQVNILYSDEDKIDDDGIISDPMFKPEWNYRYLLGCNYINHLTMVRRTLVQKVGYLDTQYNGAQDHDFLLRCIELVQPHQIVHVPEILYHWRKTATSTASSTETKPYVIGAGIKAVSDHLSRLNVKATVDSYGKHSMYHITASVEPNQSVAIIIPFKDQVHFTQKCVEHVLKYTKRHNIQIVLVNNNSKEQETLLYLEKISKNEKVKIINYPYAFNYSKINNLAVKRTSSDYIVFLNNDLFVQDELWLDTMLGEMVIDANVGAVGGKFLYQNRMIQHCGVVLGWMGVAGHAFSHESEFYPGYGARAWLPHQVSAVTAACMLVPRKVFEEVGGFDAKTLKVAFNDIDLCLKITQLGYKIIITPDFVAEHHESLSRGLDDTKEKLVRFEKEVKVMRKRWGKLLDNDPFYSPSFARQGKPYFDLIPFDKNQ</sequence>
<evidence type="ECO:0000256" key="3">
    <source>
        <dbReference type="ARBA" id="ARBA00022679"/>
    </source>
</evidence>
<evidence type="ECO:0000256" key="1">
    <source>
        <dbReference type="ARBA" id="ARBA00004370"/>
    </source>
</evidence>
<comment type="subcellular location">
    <subcellularLocation>
        <location evidence="1">Membrane</location>
    </subcellularLocation>
</comment>
<comment type="caution">
    <text evidence="7">The sequence shown here is derived from an EMBL/GenBank/DDBJ whole genome shotgun (WGS) entry which is preliminary data.</text>
</comment>
<dbReference type="Pfam" id="PF01697">
    <property type="entry name" value="Glyco_transf_92"/>
    <property type="match status" value="1"/>
</dbReference>
<dbReference type="Pfam" id="PF00535">
    <property type="entry name" value="Glycos_transf_2"/>
    <property type="match status" value="2"/>
</dbReference>
<feature type="domain" description="Glycosyltransferase 2-like" evidence="6">
    <location>
        <begin position="588"/>
        <end position="746"/>
    </location>
</feature>
<keyword evidence="5" id="KW-0175">Coiled coil</keyword>